<dbReference type="SMART" id="SM00248">
    <property type="entry name" value="ANK"/>
    <property type="match status" value="8"/>
</dbReference>
<evidence type="ECO:0000256" key="1">
    <source>
        <dbReference type="ARBA" id="ARBA00022737"/>
    </source>
</evidence>
<evidence type="ECO:0000256" key="2">
    <source>
        <dbReference type="ARBA" id="ARBA00023043"/>
    </source>
</evidence>
<comment type="caution">
    <text evidence="4">The sequence shown here is derived from an EMBL/GenBank/DDBJ whole genome shotgun (WGS) entry which is preliminary data.</text>
</comment>
<feature type="repeat" description="ANK" evidence="3">
    <location>
        <begin position="288"/>
        <end position="324"/>
    </location>
</feature>
<feature type="repeat" description="ANK" evidence="3">
    <location>
        <begin position="145"/>
        <end position="177"/>
    </location>
</feature>
<protein>
    <recommendedName>
        <fullName evidence="6">Ankyrin repeat protein</fullName>
    </recommendedName>
</protein>
<organism evidence="4 5">
    <name type="scientific">Trichogramma kaykai</name>
    <dbReference type="NCBI Taxonomy" id="54128"/>
    <lineage>
        <taxon>Eukaryota</taxon>
        <taxon>Metazoa</taxon>
        <taxon>Ecdysozoa</taxon>
        <taxon>Arthropoda</taxon>
        <taxon>Hexapoda</taxon>
        <taxon>Insecta</taxon>
        <taxon>Pterygota</taxon>
        <taxon>Neoptera</taxon>
        <taxon>Endopterygota</taxon>
        <taxon>Hymenoptera</taxon>
        <taxon>Apocrita</taxon>
        <taxon>Proctotrupomorpha</taxon>
        <taxon>Chalcidoidea</taxon>
        <taxon>Trichogrammatidae</taxon>
        <taxon>Trichogramma</taxon>
    </lineage>
</organism>
<dbReference type="InterPro" id="IPR002110">
    <property type="entry name" value="Ankyrin_rpt"/>
</dbReference>
<name>A0ABD2XBM8_9HYME</name>
<dbReference type="PROSITE" id="PS50088">
    <property type="entry name" value="ANK_REPEAT"/>
    <property type="match status" value="4"/>
</dbReference>
<dbReference type="Proteomes" id="UP001627154">
    <property type="component" value="Unassembled WGS sequence"/>
</dbReference>
<keyword evidence="2 3" id="KW-0040">ANK repeat</keyword>
<dbReference type="Gene3D" id="1.25.40.20">
    <property type="entry name" value="Ankyrin repeat-containing domain"/>
    <property type="match status" value="3"/>
</dbReference>
<evidence type="ECO:0000313" key="4">
    <source>
        <dbReference type="EMBL" id="KAL3402802.1"/>
    </source>
</evidence>
<dbReference type="PROSITE" id="PS50297">
    <property type="entry name" value="ANK_REP_REGION"/>
    <property type="match status" value="2"/>
</dbReference>
<proteinExistence type="predicted"/>
<dbReference type="PRINTS" id="PR01415">
    <property type="entry name" value="ANKYRIN"/>
</dbReference>
<evidence type="ECO:0000256" key="3">
    <source>
        <dbReference type="PROSITE-ProRule" id="PRU00023"/>
    </source>
</evidence>
<feature type="repeat" description="ANK" evidence="3">
    <location>
        <begin position="255"/>
        <end position="287"/>
    </location>
</feature>
<evidence type="ECO:0000313" key="5">
    <source>
        <dbReference type="Proteomes" id="UP001627154"/>
    </source>
</evidence>
<gene>
    <name evidence="4" type="ORF">TKK_003982</name>
</gene>
<keyword evidence="1" id="KW-0677">Repeat</keyword>
<dbReference type="InterPro" id="IPR051637">
    <property type="entry name" value="Ank_repeat_dom-contain_49"/>
</dbReference>
<dbReference type="AlphaFoldDB" id="A0ABD2XBM8"/>
<dbReference type="SUPFAM" id="SSF48403">
    <property type="entry name" value="Ankyrin repeat"/>
    <property type="match status" value="1"/>
</dbReference>
<keyword evidence="5" id="KW-1185">Reference proteome</keyword>
<dbReference type="InterPro" id="IPR036770">
    <property type="entry name" value="Ankyrin_rpt-contain_sf"/>
</dbReference>
<evidence type="ECO:0008006" key="6">
    <source>
        <dbReference type="Google" id="ProtNLM"/>
    </source>
</evidence>
<reference evidence="4 5" key="1">
    <citation type="journal article" date="2024" name="bioRxiv">
        <title>A reference genome for Trichogramma kaykai: A tiny desert-dwelling parasitoid wasp with competing sex-ratio distorters.</title>
        <authorList>
            <person name="Culotta J."/>
            <person name="Lindsey A.R."/>
        </authorList>
    </citation>
    <scope>NUCLEOTIDE SEQUENCE [LARGE SCALE GENOMIC DNA]</scope>
    <source>
        <strain evidence="4 5">KSX58</strain>
    </source>
</reference>
<sequence>MSRLESMRILKEFRRLRDGINWEIQAERYHLIRALYPLIGGSDNGERKSLVWCNFQNCFSPELIEILLCDSASADHYNEDEAVRYIDFITNSGHRDEPKCDQGGALLLRRTTSIHLAARREQWDMVDALFAVYDRYDANYADERDGLTHFHAACMSGSNEDVEKFLESGLDLAILQQGATCESPFYCALRYGRTEVAEKLLEAKGFDRSTVGEDACAVLRSFGRTDSQDELNLMEEIIVFCNRLRSMEIKICDKSGNTPLHWAVINCNWQVCQFMLNNGEDANTANNEGCTPLHVICKADQSTFSMRSMILLLCHGANGNLADAEGSTPVHLICKEQATATAVSFFELADFLGRQLQVNARDRLGRTPLHLSLAESDKEAIVALLLRRGADPNSSDAENATPLHYACKGSRADDVVRVFFDTCHELNLLVLIDTRDNEGHTPLQTAVAHCWPNVVGMLLARHPDVSSFKFPAASRFVEPPRDWYDRPIDQLDPASRLLVCVEHLEREGYELLPSDAATIMRLFVKTGLLERSVNANECQSFAADAQRVVLDDNGTLTLHDLMRYSPEQAIREITLTDYYARLWRSGTMASLSNGHESIKTLALHLCEKMSRAFWRRWATDSFSLLVQRRLPTEMCDFIIKDLSYQQLSNICEAALYLYQ</sequence>
<dbReference type="PANTHER" id="PTHR24180">
    <property type="entry name" value="CYCLIN-DEPENDENT KINASE INHIBITOR 2C-RELATED"/>
    <property type="match status" value="1"/>
</dbReference>
<feature type="repeat" description="ANK" evidence="3">
    <location>
        <begin position="364"/>
        <end position="397"/>
    </location>
</feature>
<dbReference type="Pfam" id="PF12796">
    <property type="entry name" value="Ank_2"/>
    <property type="match status" value="3"/>
</dbReference>
<dbReference type="EMBL" id="JBJJXI010000032">
    <property type="protein sequence ID" value="KAL3402802.1"/>
    <property type="molecule type" value="Genomic_DNA"/>
</dbReference>
<dbReference type="PANTHER" id="PTHR24180:SF45">
    <property type="entry name" value="POLY [ADP-RIBOSE] POLYMERASE TANKYRASE"/>
    <property type="match status" value="1"/>
</dbReference>
<accession>A0ABD2XBM8</accession>